<organism evidence="1">
    <name type="scientific">uncultured Desulfobacterium sp</name>
    <dbReference type="NCBI Taxonomy" id="201089"/>
    <lineage>
        <taxon>Bacteria</taxon>
        <taxon>Pseudomonadati</taxon>
        <taxon>Thermodesulfobacteriota</taxon>
        <taxon>Desulfobacteria</taxon>
        <taxon>Desulfobacterales</taxon>
        <taxon>Desulfobacteriaceae</taxon>
        <taxon>Desulfobacterium</taxon>
        <taxon>environmental samples</taxon>
    </lineage>
</organism>
<dbReference type="EMBL" id="OJIN01000215">
    <property type="protein sequence ID" value="SPD75654.1"/>
    <property type="molecule type" value="Genomic_DNA"/>
</dbReference>
<name>A0A445N1S6_9BACT</name>
<sequence length="112" mass="12298">MKRTLGYCLGLFAVAFILYVCHGLPADQSAFAEEESITITGKITSITYGMFTPFGNRRAEIVVLDKSGDEHVIRVGQRTAYIPHRTPTAGDRVSIVCIRQDDSLAGVTVTYK</sequence>
<dbReference type="AlphaFoldDB" id="A0A445N1S6"/>
<evidence type="ECO:0008006" key="2">
    <source>
        <dbReference type="Google" id="ProtNLM"/>
    </source>
</evidence>
<proteinExistence type="predicted"/>
<accession>A0A445N1S6</accession>
<gene>
    <name evidence="1" type="ORF">PITCH_A700024</name>
</gene>
<evidence type="ECO:0000313" key="1">
    <source>
        <dbReference type="EMBL" id="SPD75654.1"/>
    </source>
</evidence>
<reference evidence="1" key="1">
    <citation type="submission" date="2018-01" db="EMBL/GenBank/DDBJ databases">
        <authorList>
            <person name="Regsiter A."/>
            <person name="William W."/>
        </authorList>
    </citation>
    <scope>NUCLEOTIDE SEQUENCE</scope>
    <source>
        <strain evidence="1">TRIP AH-1</strain>
    </source>
</reference>
<protein>
    <recommendedName>
        <fullName evidence="2">DUF5666 domain-containing protein</fullName>
    </recommendedName>
</protein>